<dbReference type="PANTHER" id="PTHR31084:SF0">
    <property type="entry name" value="ALPHA-L-FUCOSIDASE 2"/>
    <property type="match status" value="1"/>
</dbReference>
<sequence>MPIGNGRLGAMIYGGVEHEEIQFNEETLWTGTPRDYNKPAAYLYLDSIRDLIDRGQQRRAEELAQREFMGVKSISEDPAAWLAKVSEERDKQNGAASVNYPDHAWETIQVPAYEGWEDIGLEGVDGAVWFRTPVELREQDLLDDWVLDLNKVREEDYTFFNGRLLGHTVGDQEKRLYHIPKEWLRAGKNVLAVQVINRSGKGGISGYKDPQQPIGFRSATGRFISIVGQWKYWVQDADVPKVGSYQASYQPFGSLMLRFPAGRTTNYRRSLSLAQALAEVSYTQNGVSYKRTYIASCPDNVVAIQLTADKPKQLSFSLSMNAKHPGYRVWKVDEHTLGMDIKVKNGILKGVSFVTVKLRGGRIYEKDGWLEVEKANEATVYLSASSSFRNYQQIDTTFKEKAIAHHRQLQKKKFKRLLARHARDYRELFGRFSVGFGGAAVDSIPTDERLKRLVTAEDPALVALYIQYGRYLQIASSRAGTQPANLQGIWNHLLEPSWGSKYTTNINLEMNYWPTEMLNLSELHQPLFAMIRELSLSGKETAQAYYGARGWVLHHNTDIWRGTAPINNANHGIWPTGGAWLVTHLWEHYLYNQDPQFIADYYDIIKVATLFFKDVLVKDSESGWLVSSPSNSPEHGGLVKGPAMDHQIVRSLFSIFIKSSKLLGKDKLLRDSIQQQLPKIAPNQIGRYGQLQEWMEDLDDPENKHRHVSHLWGLHPGNEINADDTPALLQAAKTSLQMRGDDGTGWSLAWKINFWARLKDAEHAYAMVKMLLRPAGRAGGSYPNLFDAHPPFQIDGNFGGAAGIGEMLMQSHTRYLDILPALPAALSEGNVRGMRARGNFEIDMQWKEKTLQALTIKSKSGQPLRLRYHGKTIILETKKNKTYTFDADLNLL</sequence>
<dbReference type="Pfam" id="PF22124">
    <property type="entry name" value="Glyco_hydro_95_cat"/>
    <property type="match status" value="1"/>
</dbReference>
<dbReference type="Gene3D" id="2.60.120.260">
    <property type="entry name" value="Galactose-binding domain-like"/>
    <property type="match status" value="1"/>
</dbReference>
<feature type="domain" description="Glycosyl hydrolase family 95 catalytic" evidence="3">
    <location>
        <begin position="414"/>
        <end position="808"/>
    </location>
</feature>
<dbReference type="PANTHER" id="PTHR31084">
    <property type="entry name" value="ALPHA-L-FUCOSIDASE 2"/>
    <property type="match status" value="1"/>
</dbReference>
<comment type="caution">
    <text evidence="4">The sequence shown here is derived from an EMBL/GenBank/DDBJ whole genome shotgun (WGS) entry which is preliminary data.</text>
</comment>
<dbReference type="Pfam" id="PF14498">
    <property type="entry name" value="Glyco_hyd_65N_2"/>
    <property type="match status" value="2"/>
</dbReference>
<proteinExistence type="predicted"/>
<dbReference type="InterPro" id="IPR008928">
    <property type="entry name" value="6-hairpin_glycosidase_sf"/>
</dbReference>
<dbReference type="InterPro" id="IPR054363">
    <property type="entry name" value="GH95_cat"/>
</dbReference>
<dbReference type="PIRSF" id="PIRSF007663">
    <property type="entry name" value="UCP007663"/>
    <property type="match status" value="1"/>
</dbReference>
<dbReference type="EMBL" id="BNAF01000009">
    <property type="protein sequence ID" value="GHE41407.1"/>
    <property type="molecule type" value="Genomic_DNA"/>
</dbReference>
<feature type="domain" description="Alpha fucosidase A-like C-terminal" evidence="2">
    <location>
        <begin position="810"/>
        <end position="882"/>
    </location>
</feature>
<organism evidence="4 5">
    <name type="scientific">Sphingobacterium griseoflavum</name>
    <dbReference type="NCBI Taxonomy" id="1474952"/>
    <lineage>
        <taxon>Bacteria</taxon>
        <taxon>Pseudomonadati</taxon>
        <taxon>Bacteroidota</taxon>
        <taxon>Sphingobacteriia</taxon>
        <taxon>Sphingobacteriales</taxon>
        <taxon>Sphingobacteriaceae</taxon>
        <taxon>Sphingobacterium</taxon>
    </lineage>
</organism>
<dbReference type="InterPro" id="IPR027414">
    <property type="entry name" value="GH95_N_dom"/>
</dbReference>
<dbReference type="InterPro" id="IPR016518">
    <property type="entry name" value="Alpha-L-fucosidase"/>
</dbReference>
<evidence type="ECO:0000313" key="4">
    <source>
        <dbReference type="EMBL" id="GHE41407.1"/>
    </source>
</evidence>
<dbReference type="SUPFAM" id="SSF48208">
    <property type="entry name" value="Six-hairpin glycosidases"/>
    <property type="match status" value="1"/>
</dbReference>
<dbReference type="Gene3D" id="1.50.10.10">
    <property type="match status" value="1"/>
</dbReference>
<dbReference type="Pfam" id="PF21307">
    <property type="entry name" value="Glyco_hydro_95_C"/>
    <property type="match status" value="1"/>
</dbReference>
<feature type="domain" description="Glycosyl hydrolase family 95 N-terminal" evidence="1">
    <location>
        <begin position="1"/>
        <end position="82"/>
    </location>
</feature>
<evidence type="ECO:0008006" key="6">
    <source>
        <dbReference type="Google" id="ProtNLM"/>
    </source>
</evidence>
<dbReference type="Gene3D" id="2.70.98.50">
    <property type="entry name" value="putative glycoside hydrolase family protein from bacillus halodurans"/>
    <property type="match status" value="1"/>
</dbReference>
<feature type="domain" description="Glycosyl hydrolase family 95 N-terminal" evidence="1">
    <location>
        <begin position="243"/>
        <end position="391"/>
    </location>
</feature>
<evidence type="ECO:0000259" key="2">
    <source>
        <dbReference type="Pfam" id="PF21307"/>
    </source>
</evidence>
<dbReference type="InterPro" id="IPR008979">
    <property type="entry name" value="Galactose-bd-like_sf"/>
</dbReference>
<protein>
    <recommendedName>
        <fullName evidence="6">Alpha-L-fucosidase</fullName>
    </recommendedName>
</protein>
<dbReference type="InterPro" id="IPR012341">
    <property type="entry name" value="6hp_glycosidase-like_sf"/>
</dbReference>
<evidence type="ECO:0000259" key="1">
    <source>
        <dbReference type="Pfam" id="PF14498"/>
    </source>
</evidence>
<reference evidence="5" key="1">
    <citation type="journal article" date="2019" name="Int. J. Syst. Evol. Microbiol.">
        <title>The Global Catalogue of Microorganisms (GCM) 10K type strain sequencing project: providing services to taxonomists for standard genome sequencing and annotation.</title>
        <authorList>
            <consortium name="The Broad Institute Genomics Platform"/>
            <consortium name="The Broad Institute Genome Sequencing Center for Infectious Disease"/>
            <person name="Wu L."/>
            <person name="Ma J."/>
        </authorList>
    </citation>
    <scope>NUCLEOTIDE SEQUENCE [LARGE SCALE GENOMIC DNA]</scope>
    <source>
        <strain evidence="5">CGMCC 1.12966</strain>
    </source>
</reference>
<dbReference type="SUPFAM" id="SSF49785">
    <property type="entry name" value="Galactose-binding domain-like"/>
    <property type="match status" value="1"/>
</dbReference>
<dbReference type="Proteomes" id="UP000620550">
    <property type="component" value="Unassembled WGS sequence"/>
</dbReference>
<gene>
    <name evidence="4" type="ORF">GCM10017764_25990</name>
</gene>
<evidence type="ECO:0000313" key="5">
    <source>
        <dbReference type="Proteomes" id="UP000620550"/>
    </source>
</evidence>
<name>A0ABQ3HWH2_9SPHI</name>
<accession>A0ABQ3HWH2</accession>
<keyword evidence="5" id="KW-1185">Reference proteome</keyword>
<dbReference type="InterPro" id="IPR049053">
    <property type="entry name" value="AFCA-like_C"/>
</dbReference>
<evidence type="ECO:0000259" key="3">
    <source>
        <dbReference type="Pfam" id="PF22124"/>
    </source>
</evidence>